<dbReference type="PANTHER" id="PTHR47723:SF19">
    <property type="entry name" value="POLYNUCLEOTIDYL TRANSFERASE, RIBONUCLEASE H-LIKE SUPERFAMILY PROTEIN"/>
    <property type="match status" value="1"/>
</dbReference>
<dbReference type="KEGG" id="nnu:104591310"/>
<dbReference type="InterPro" id="IPR002156">
    <property type="entry name" value="RNaseH_domain"/>
</dbReference>
<evidence type="ECO:0000313" key="2">
    <source>
        <dbReference type="Proteomes" id="UP000189703"/>
    </source>
</evidence>
<proteinExistence type="predicted"/>
<accession>A0A1U7Z7M9</accession>
<dbReference type="GeneID" id="104591310"/>
<dbReference type="Pfam" id="PF13456">
    <property type="entry name" value="RVT_3"/>
    <property type="match status" value="1"/>
</dbReference>
<evidence type="ECO:0000313" key="3">
    <source>
        <dbReference type="RefSeq" id="XP_010248419.1"/>
    </source>
</evidence>
<evidence type="ECO:0000259" key="1">
    <source>
        <dbReference type="Pfam" id="PF13456"/>
    </source>
</evidence>
<gene>
    <name evidence="3" type="primary">LOC104591310</name>
</gene>
<dbReference type="Gene3D" id="3.30.420.10">
    <property type="entry name" value="Ribonuclease H-like superfamily/Ribonuclease H"/>
    <property type="match status" value="1"/>
</dbReference>
<dbReference type="eggNOG" id="KOG1075">
    <property type="taxonomic scope" value="Eukaryota"/>
</dbReference>
<dbReference type="OMA" id="EMAHEFN"/>
<dbReference type="InterPro" id="IPR053151">
    <property type="entry name" value="RNase_H-like"/>
</dbReference>
<protein>
    <submittedName>
        <fullName evidence="3">Uncharacterized protein LOC104591310</fullName>
    </submittedName>
</protein>
<reference evidence="3" key="1">
    <citation type="submission" date="2025-08" db="UniProtKB">
        <authorList>
            <consortium name="RefSeq"/>
        </authorList>
    </citation>
    <scope>IDENTIFICATION</scope>
</reference>
<dbReference type="GO" id="GO:0003676">
    <property type="term" value="F:nucleic acid binding"/>
    <property type="evidence" value="ECO:0007669"/>
    <property type="project" value="InterPro"/>
</dbReference>
<dbReference type="PANTHER" id="PTHR47723">
    <property type="entry name" value="OS05G0353850 PROTEIN"/>
    <property type="match status" value="1"/>
</dbReference>
<dbReference type="SUPFAM" id="SSF53098">
    <property type="entry name" value="Ribonuclease H-like"/>
    <property type="match status" value="1"/>
</dbReference>
<dbReference type="Proteomes" id="UP000189703">
    <property type="component" value="Unplaced"/>
</dbReference>
<dbReference type="InterPro" id="IPR044730">
    <property type="entry name" value="RNase_H-like_dom_plant"/>
</dbReference>
<organism evidence="2 3">
    <name type="scientific">Nelumbo nucifera</name>
    <name type="common">Sacred lotus</name>
    <dbReference type="NCBI Taxonomy" id="4432"/>
    <lineage>
        <taxon>Eukaryota</taxon>
        <taxon>Viridiplantae</taxon>
        <taxon>Streptophyta</taxon>
        <taxon>Embryophyta</taxon>
        <taxon>Tracheophyta</taxon>
        <taxon>Spermatophyta</taxon>
        <taxon>Magnoliopsida</taxon>
        <taxon>Proteales</taxon>
        <taxon>Nelumbonaceae</taxon>
        <taxon>Nelumbo</taxon>
    </lineage>
</organism>
<keyword evidence="2" id="KW-1185">Reference proteome</keyword>
<dbReference type="InterPro" id="IPR036397">
    <property type="entry name" value="RNaseH_sf"/>
</dbReference>
<name>A0A1U7Z7M9_NELNU</name>
<dbReference type="InterPro" id="IPR012337">
    <property type="entry name" value="RNaseH-like_sf"/>
</dbReference>
<dbReference type="GO" id="GO:0004523">
    <property type="term" value="F:RNA-DNA hybrid ribonuclease activity"/>
    <property type="evidence" value="ECO:0007669"/>
    <property type="project" value="InterPro"/>
</dbReference>
<feature type="domain" description="RNase H type-1" evidence="1">
    <location>
        <begin position="42"/>
        <end position="161"/>
    </location>
</feature>
<dbReference type="RefSeq" id="XP_010248419.1">
    <property type="nucleotide sequence ID" value="XM_010250117.1"/>
</dbReference>
<dbReference type="AlphaFoldDB" id="A0A1U7Z7M9"/>
<dbReference type="OrthoDB" id="993362at2759"/>
<dbReference type="InParanoid" id="A0A1U7Z7M9"/>
<sequence>MAMAARTGSGMVAEWFTVAAARERDVPPCRWSKPPAILVKINFDGATSLVRSSAGCIIRDHYGNLIYARVVPSCLCSSLESEAHALLESLLFAISCGISKDVFEGDCATLINFLLEGNGIPLWSVTTLFLSCKNIINHHPEFSVAFSPRLTNKAAHALARFGLSCNSSFTWSSAPLFLKKIVLADSAEFSNEY</sequence>
<dbReference type="CDD" id="cd06222">
    <property type="entry name" value="RNase_H_like"/>
    <property type="match status" value="1"/>
</dbReference>